<keyword evidence="3" id="KW-0813">Transport</keyword>
<evidence type="ECO:0000313" key="13">
    <source>
        <dbReference type="Proteomes" id="UP000830116"/>
    </source>
</evidence>
<evidence type="ECO:0000256" key="3">
    <source>
        <dbReference type="ARBA" id="ARBA00022448"/>
    </source>
</evidence>
<keyword evidence="13" id="KW-1185">Reference proteome</keyword>
<evidence type="ECO:0000256" key="9">
    <source>
        <dbReference type="ARBA" id="ARBA00023136"/>
    </source>
</evidence>
<protein>
    <submittedName>
        <fullName evidence="12">Energy transducer TonB</fullName>
    </submittedName>
</protein>
<keyword evidence="6" id="KW-0812">Transmembrane</keyword>
<dbReference type="Gene3D" id="3.30.1150.10">
    <property type="match status" value="1"/>
</dbReference>
<comment type="subcellular location">
    <subcellularLocation>
        <location evidence="1">Cell inner membrane</location>
        <topology evidence="1">Single-pass membrane protein</topology>
        <orientation evidence="1">Periplasmic side</orientation>
    </subcellularLocation>
</comment>
<dbReference type="NCBIfam" id="TIGR01352">
    <property type="entry name" value="tonB_Cterm"/>
    <property type="match status" value="1"/>
</dbReference>
<evidence type="ECO:0000256" key="5">
    <source>
        <dbReference type="ARBA" id="ARBA00022519"/>
    </source>
</evidence>
<evidence type="ECO:0000256" key="10">
    <source>
        <dbReference type="SAM" id="MobiDB-lite"/>
    </source>
</evidence>
<evidence type="ECO:0000256" key="4">
    <source>
        <dbReference type="ARBA" id="ARBA00022475"/>
    </source>
</evidence>
<dbReference type="EMBL" id="CP093442">
    <property type="protein sequence ID" value="UOF01291.1"/>
    <property type="molecule type" value="Genomic_DNA"/>
</dbReference>
<evidence type="ECO:0000256" key="8">
    <source>
        <dbReference type="ARBA" id="ARBA00022989"/>
    </source>
</evidence>
<dbReference type="PROSITE" id="PS52015">
    <property type="entry name" value="TONB_CTD"/>
    <property type="match status" value="1"/>
</dbReference>
<dbReference type="RefSeq" id="WP_243537697.1">
    <property type="nucleotide sequence ID" value="NZ_CP093442.1"/>
</dbReference>
<evidence type="ECO:0000256" key="7">
    <source>
        <dbReference type="ARBA" id="ARBA00022927"/>
    </source>
</evidence>
<accession>A0ABY4CC94</accession>
<name>A0ABY4CC94_9BACT</name>
<evidence type="ECO:0000256" key="6">
    <source>
        <dbReference type="ARBA" id="ARBA00022692"/>
    </source>
</evidence>
<feature type="region of interest" description="Disordered" evidence="10">
    <location>
        <begin position="66"/>
        <end position="93"/>
    </location>
</feature>
<keyword evidence="9" id="KW-0472">Membrane</keyword>
<reference evidence="12" key="1">
    <citation type="submission" date="2022-03" db="EMBL/GenBank/DDBJ databases">
        <title>Genome Identification and Characterization of new species Bdellovibrio reynosense LBG001 sp. nov. from a Mexico soil sample.</title>
        <authorList>
            <person name="Camilli A."/>
            <person name="Ajao Y."/>
            <person name="Guo X."/>
        </authorList>
    </citation>
    <scope>NUCLEOTIDE SEQUENCE</scope>
    <source>
        <strain evidence="12">LBG001</strain>
    </source>
</reference>
<dbReference type="InterPro" id="IPR006260">
    <property type="entry name" value="TonB/TolA_C"/>
</dbReference>
<dbReference type="InterPro" id="IPR037682">
    <property type="entry name" value="TonB_C"/>
</dbReference>
<comment type="similarity">
    <text evidence="2">Belongs to the TonB family.</text>
</comment>
<keyword evidence="8" id="KW-1133">Transmembrane helix</keyword>
<organism evidence="12 13">
    <name type="scientific">Bdellovibrio reynosensis</name>
    <dbReference type="NCBI Taxonomy" id="2835041"/>
    <lineage>
        <taxon>Bacteria</taxon>
        <taxon>Pseudomonadati</taxon>
        <taxon>Bdellovibrionota</taxon>
        <taxon>Bdellovibrionia</taxon>
        <taxon>Bdellovibrionales</taxon>
        <taxon>Pseudobdellovibrionaceae</taxon>
        <taxon>Bdellovibrio</taxon>
    </lineage>
</organism>
<keyword evidence="4" id="KW-1003">Cell membrane</keyword>
<proteinExistence type="inferred from homology"/>
<evidence type="ECO:0000313" key="12">
    <source>
        <dbReference type="EMBL" id="UOF01291.1"/>
    </source>
</evidence>
<feature type="compositionally biased region" description="Low complexity" evidence="10">
    <location>
        <begin position="73"/>
        <end position="87"/>
    </location>
</feature>
<keyword evidence="7" id="KW-0653">Protein transport</keyword>
<dbReference type="SUPFAM" id="SSF74653">
    <property type="entry name" value="TolA/TonB C-terminal domain"/>
    <property type="match status" value="1"/>
</dbReference>
<dbReference type="Proteomes" id="UP000830116">
    <property type="component" value="Chromosome"/>
</dbReference>
<evidence type="ECO:0000256" key="2">
    <source>
        <dbReference type="ARBA" id="ARBA00006555"/>
    </source>
</evidence>
<evidence type="ECO:0000259" key="11">
    <source>
        <dbReference type="PROSITE" id="PS52015"/>
    </source>
</evidence>
<dbReference type="InterPro" id="IPR051045">
    <property type="entry name" value="TonB-dependent_transducer"/>
</dbReference>
<gene>
    <name evidence="12" type="ORF">MNR06_16475</name>
</gene>
<dbReference type="PANTHER" id="PTHR33446">
    <property type="entry name" value="PROTEIN TONB-RELATED"/>
    <property type="match status" value="1"/>
</dbReference>
<evidence type="ECO:0000256" key="1">
    <source>
        <dbReference type="ARBA" id="ARBA00004383"/>
    </source>
</evidence>
<feature type="domain" description="TonB C-terminal" evidence="11">
    <location>
        <begin position="102"/>
        <end position="193"/>
    </location>
</feature>
<sequence>MAFTLTAPQIIKAPIGVELMMGDSAAPKSSAPVAAPQIEQAQTTTVVDNSDGPAIKEEVKPVAVQPVQASQTAGSAEGSSSKGAVSGREGVADGAEVSPEDRYLYELKKLLERRKRYPMMAKRMGQSGKVTMRFTLNADGSLSASEIIEKSPFDTLNQAAVELVKGIDGMKPFPKEIQRGSWSITVPIEYVLN</sequence>
<dbReference type="Pfam" id="PF03544">
    <property type="entry name" value="TonB_C"/>
    <property type="match status" value="1"/>
</dbReference>
<keyword evidence="5" id="KW-0997">Cell inner membrane</keyword>